<gene>
    <name evidence="1" type="ORF">AN215_23120</name>
</gene>
<evidence type="ECO:0000313" key="2">
    <source>
        <dbReference type="Proteomes" id="UP000176087"/>
    </source>
</evidence>
<keyword evidence="2" id="KW-1185">Reference proteome</keyword>
<reference evidence="1 2" key="1">
    <citation type="journal article" date="2016" name="Front. Microbiol.">
        <title>Comparative Genomics Analysis of Streptomyces Species Reveals Their Adaptation to the Marine Environment and Their Diversity at the Genomic Level.</title>
        <authorList>
            <person name="Tian X."/>
            <person name="Zhang Z."/>
            <person name="Yang T."/>
            <person name="Chen M."/>
            <person name="Li J."/>
            <person name="Chen F."/>
            <person name="Yang J."/>
            <person name="Li W."/>
            <person name="Zhang B."/>
            <person name="Zhang Z."/>
            <person name="Wu J."/>
            <person name="Zhang C."/>
            <person name="Long L."/>
            <person name="Xiao J."/>
        </authorList>
    </citation>
    <scope>NUCLEOTIDE SEQUENCE [LARGE SCALE GENOMIC DNA]</scope>
    <source>
        <strain evidence="1 2">SCSIO 10390</strain>
    </source>
</reference>
<protein>
    <submittedName>
        <fullName evidence="1">Uncharacterized protein</fullName>
    </submittedName>
</protein>
<dbReference type="EMBL" id="LJGT01000041">
    <property type="protein sequence ID" value="OEU85437.1"/>
    <property type="molecule type" value="Genomic_DNA"/>
</dbReference>
<comment type="caution">
    <text evidence="1">The sequence shown here is derived from an EMBL/GenBank/DDBJ whole genome shotgun (WGS) entry which is preliminary data.</text>
</comment>
<dbReference type="RefSeq" id="WP_070011173.1">
    <property type="nucleotide sequence ID" value="NZ_LJGS01000039.1"/>
</dbReference>
<dbReference type="STRING" id="933944.AN215_23120"/>
<proteinExistence type="predicted"/>
<accession>A0A1E7JG53</accession>
<sequence length="183" mass="19376">MILYGAVITGLLFLAFAFFAVAQAGTVRNGGQSAADAAALAAAQDDRDELFEDFLDAILEGKSLEDILDGLGSLFGDGCGEAEYFADRNRSDVLSCDGVSEDGHNGYTVKVRTRFDTGDTVVPGADNKKAEASATAVIKPRCELVEDGKLIEITCDGEDLTIDPDDIDLDLEPSDLFSVVLVD</sequence>
<dbReference type="Proteomes" id="UP000176087">
    <property type="component" value="Unassembled WGS sequence"/>
</dbReference>
<dbReference type="AlphaFoldDB" id="A0A1E7JG53"/>
<name>A0A1E7JG53_9ACTN</name>
<organism evidence="1 2">
    <name type="scientific">Streptomyces abyssalis</name>
    <dbReference type="NCBI Taxonomy" id="933944"/>
    <lineage>
        <taxon>Bacteria</taxon>
        <taxon>Bacillati</taxon>
        <taxon>Actinomycetota</taxon>
        <taxon>Actinomycetes</taxon>
        <taxon>Kitasatosporales</taxon>
        <taxon>Streptomycetaceae</taxon>
        <taxon>Streptomyces</taxon>
    </lineage>
</organism>
<dbReference type="PATRIC" id="fig|933944.5.peg.4749"/>
<evidence type="ECO:0000313" key="1">
    <source>
        <dbReference type="EMBL" id="OEU85437.1"/>
    </source>
</evidence>